<gene>
    <name evidence="1" type="ORF">NF348_13170</name>
</gene>
<sequence>MPRTRLAIAHFADVDAAMAVRQALIAHGASAIQLITGHEADQRGACRLEVTLTNTIDRQLLGVLLSSTASRVDIHDIN</sequence>
<evidence type="ECO:0000313" key="2">
    <source>
        <dbReference type="Proteomes" id="UP001060275"/>
    </source>
</evidence>
<protein>
    <submittedName>
        <fullName evidence="1">Uncharacterized protein</fullName>
    </submittedName>
</protein>
<accession>A0A9Q4FTS9</accession>
<dbReference type="RefSeq" id="WP_254675145.1">
    <property type="nucleotide sequence ID" value="NZ_JAMWDU010000004.1"/>
</dbReference>
<dbReference type="EMBL" id="JAMWDU010000004">
    <property type="protein sequence ID" value="MCP8888070.1"/>
    <property type="molecule type" value="Genomic_DNA"/>
</dbReference>
<dbReference type="AlphaFoldDB" id="A0A9Q4FTS9"/>
<keyword evidence="2" id="KW-1185">Reference proteome</keyword>
<dbReference type="Proteomes" id="UP001060275">
    <property type="component" value="Unassembled WGS sequence"/>
</dbReference>
<comment type="caution">
    <text evidence="1">The sequence shown here is derived from an EMBL/GenBank/DDBJ whole genome shotgun (WGS) entry which is preliminary data.</text>
</comment>
<reference evidence="1" key="1">
    <citation type="submission" date="2022-06" db="EMBL/GenBank/DDBJ databases">
        <title>Devosia sp. XJ19-45 genome assembly.</title>
        <authorList>
            <person name="Li B."/>
            <person name="Cai M."/>
            <person name="Nie G."/>
            <person name="Li W."/>
        </authorList>
    </citation>
    <scope>NUCLEOTIDE SEQUENCE</scope>
    <source>
        <strain evidence="1">XJ19-45</strain>
    </source>
</reference>
<organism evidence="1 2">
    <name type="scientific">Devosia ureilytica</name>
    <dbReference type="NCBI Taxonomy" id="2952754"/>
    <lineage>
        <taxon>Bacteria</taxon>
        <taxon>Pseudomonadati</taxon>
        <taxon>Pseudomonadota</taxon>
        <taxon>Alphaproteobacteria</taxon>
        <taxon>Hyphomicrobiales</taxon>
        <taxon>Devosiaceae</taxon>
        <taxon>Devosia</taxon>
    </lineage>
</organism>
<proteinExistence type="predicted"/>
<evidence type="ECO:0000313" key="1">
    <source>
        <dbReference type="EMBL" id="MCP8888070.1"/>
    </source>
</evidence>
<name>A0A9Q4FTS9_9HYPH</name>